<proteinExistence type="predicted"/>
<accession>A0A815XS60</accession>
<protein>
    <submittedName>
        <fullName evidence="1">Uncharacterized protein</fullName>
    </submittedName>
</protein>
<organism evidence="1 2">
    <name type="scientific">Adineta steineri</name>
    <dbReference type="NCBI Taxonomy" id="433720"/>
    <lineage>
        <taxon>Eukaryota</taxon>
        <taxon>Metazoa</taxon>
        <taxon>Spiralia</taxon>
        <taxon>Gnathifera</taxon>
        <taxon>Rotifera</taxon>
        <taxon>Eurotatoria</taxon>
        <taxon>Bdelloidea</taxon>
        <taxon>Adinetida</taxon>
        <taxon>Adinetidae</taxon>
        <taxon>Adineta</taxon>
    </lineage>
</organism>
<dbReference type="AlphaFoldDB" id="A0A815XS60"/>
<evidence type="ECO:0000313" key="2">
    <source>
        <dbReference type="Proteomes" id="UP000663845"/>
    </source>
</evidence>
<gene>
    <name evidence="1" type="ORF">JYZ213_LOCUS46871</name>
</gene>
<dbReference type="Proteomes" id="UP000663845">
    <property type="component" value="Unassembled WGS sequence"/>
</dbReference>
<dbReference type="EMBL" id="CAJNOG010006570">
    <property type="protein sequence ID" value="CAF1560874.1"/>
    <property type="molecule type" value="Genomic_DNA"/>
</dbReference>
<evidence type="ECO:0000313" key="1">
    <source>
        <dbReference type="EMBL" id="CAF1560874.1"/>
    </source>
</evidence>
<name>A0A815XS60_9BILA</name>
<sequence>VFTPPFINTNDKSSVSPVINTQNNYINKSLASLPTDQLPPSRSTPMSLSVPMLLLPTTNELSACMMDNNKLMPSQHHIKTMKVIQSTSSSLSDFIMPAPASMLNSTEFGTNVNYMVD</sequence>
<comment type="caution">
    <text evidence="1">The sequence shown here is derived from an EMBL/GenBank/DDBJ whole genome shotgun (WGS) entry which is preliminary data.</text>
</comment>
<reference evidence="1" key="1">
    <citation type="submission" date="2021-02" db="EMBL/GenBank/DDBJ databases">
        <authorList>
            <person name="Nowell W R."/>
        </authorList>
    </citation>
    <scope>NUCLEOTIDE SEQUENCE</scope>
</reference>
<feature type="non-terminal residue" evidence="1">
    <location>
        <position position="1"/>
    </location>
</feature>